<comment type="caution">
    <text evidence="7">The sequence shown here is derived from an EMBL/GenBank/DDBJ whole genome shotgun (WGS) entry which is preliminary data.</text>
</comment>
<reference evidence="7 8" key="1">
    <citation type="submission" date="2024-06" db="EMBL/GenBank/DDBJ databases">
        <title>Thioclava kandeliae sp. nov. from a rhizosphere soil sample of Kandelia candel in a mangrove.</title>
        <authorList>
            <person name="Mu T."/>
        </authorList>
    </citation>
    <scope>NUCLEOTIDE SEQUENCE [LARGE SCALE GENOMIC DNA]</scope>
    <source>
        <strain evidence="7 8">CPCC 100088</strain>
    </source>
</reference>
<dbReference type="EMBL" id="JAYWLC010000003">
    <property type="protein sequence ID" value="MER5171317.1"/>
    <property type="molecule type" value="Genomic_DNA"/>
</dbReference>
<evidence type="ECO:0000256" key="5">
    <source>
        <dbReference type="SAM" id="Phobius"/>
    </source>
</evidence>
<keyword evidence="1" id="KW-1003">Cell membrane</keyword>
<feature type="domain" description="Lipopolysaccharide assembly protein A" evidence="6">
    <location>
        <begin position="24"/>
        <end position="95"/>
    </location>
</feature>
<evidence type="ECO:0000256" key="1">
    <source>
        <dbReference type="ARBA" id="ARBA00022475"/>
    </source>
</evidence>
<dbReference type="RefSeq" id="WP_339115005.1">
    <property type="nucleotide sequence ID" value="NZ_JAYWLC010000003.1"/>
</dbReference>
<organism evidence="7 8">
    <name type="scientific">Thioclava kandeliae</name>
    <dbReference type="NCBI Taxonomy" id="3070818"/>
    <lineage>
        <taxon>Bacteria</taxon>
        <taxon>Pseudomonadati</taxon>
        <taxon>Pseudomonadota</taxon>
        <taxon>Alphaproteobacteria</taxon>
        <taxon>Rhodobacterales</taxon>
        <taxon>Paracoccaceae</taxon>
        <taxon>Thioclava</taxon>
    </lineage>
</organism>
<accession>A0ABV1SEI3</accession>
<keyword evidence="3 5" id="KW-1133">Transmembrane helix</keyword>
<gene>
    <name evidence="7" type="ORF">VSX56_05950</name>
</gene>
<keyword evidence="8" id="KW-1185">Reference proteome</keyword>
<feature type="transmembrane region" description="Helical" evidence="5">
    <location>
        <begin position="49"/>
        <end position="69"/>
    </location>
</feature>
<keyword evidence="4 5" id="KW-0472">Membrane</keyword>
<evidence type="ECO:0000313" key="7">
    <source>
        <dbReference type="EMBL" id="MER5171317.1"/>
    </source>
</evidence>
<evidence type="ECO:0000256" key="3">
    <source>
        <dbReference type="ARBA" id="ARBA00022989"/>
    </source>
</evidence>
<evidence type="ECO:0000313" key="8">
    <source>
        <dbReference type="Proteomes" id="UP001438953"/>
    </source>
</evidence>
<dbReference type="Pfam" id="PF06305">
    <property type="entry name" value="LapA_dom"/>
    <property type="match status" value="1"/>
</dbReference>
<keyword evidence="2 5" id="KW-0812">Transmembrane</keyword>
<evidence type="ECO:0000256" key="2">
    <source>
        <dbReference type="ARBA" id="ARBA00022692"/>
    </source>
</evidence>
<protein>
    <submittedName>
        <fullName evidence="7">LapA family protein</fullName>
    </submittedName>
</protein>
<name>A0ABV1SEI3_9RHOB</name>
<proteinExistence type="predicted"/>
<evidence type="ECO:0000259" key="6">
    <source>
        <dbReference type="Pfam" id="PF06305"/>
    </source>
</evidence>
<dbReference type="InterPro" id="IPR010445">
    <property type="entry name" value="LapA_dom"/>
</dbReference>
<evidence type="ECO:0000256" key="4">
    <source>
        <dbReference type="ARBA" id="ARBA00023136"/>
    </source>
</evidence>
<sequence length="120" mass="13511">MIRALRYAVLAIIAIVLIVLALSNTQMVTLRLLPQETAGLLGFDWSIQVPLFVALIAFVLLGLLIGFIWEWTREYRIRARGAQQARKAKALERELGHLKTRHEGPQDDVLAVLERAPASR</sequence>
<dbReference type="Proteomes" id="UP001438953">
    <property type="component" value="Unassembled WGS sequence"/>
</dbReference>